<evidence type="ECO:0000313" key="2">
    <source>
        <dbReference type="EMBL" id="SUB84640.1"/>
    </source>
</evidence>
<dbReference type="Proteomes" id="UP000254072">
    <property type="component" value="Unassembled WGS sequence"/>
</dbReference>
<sequence length="71" mass="8299">MEKNSIFAAQRKSAWSGAMSYSSFELGGYMQYLSIDFIEDIATFGKLKNIFLHSLALFLLYKKMRNRKMFL</sequence>
<dbReference type="EMBL" id="UGTL01000001">
    <property type="protein sequence ID" value="SUB84640.1"/>
    <property type="molecule type" value="Genomic_DNA"/>
</dbReference>
<gene>
    <name evidence="1" type="ORF">DXC89_08660</name>
    <name evidence="2" type="ORF">NCTC11157_00346</name>
</gene>
<reference evidence="2 3" key="1">
    <citation type="submission" date="2018-06" db="EMBL/GenBank/DDBJ databases">
        <authorList>
            <consortium name="Pathogen Informatics"/>
            <person name="Doyle S."/>
        </authorList>
    </citation>
    <scope>NUCLEOTIDE SEQUENCE [LARGE SCALE GENOMIC DNA]</scope>
    <source>
        <strain evidence="2 3">NCTC11157</strain>
    </source>
</reference>
<dbReference type="Proteomes" id="UP000260835">
    <property type="component" value="Unassembled WGS sequence"/>
</dbReference>
<accession>A0A379DWV5</accession>
<evidence type="ECO:0000313" key="1">
    <source>
        <dbReference type="EMBL" id="RGK96747.1"/>
    </source>
</evidence>
<proteinExistence type="predicted"/>
<dbReference type="EMBL" id="QSRD01000066">
    <property type="protein sequence ID" value="RGK96747.1"/>
    <property type="molecule type" value="Genomic_DNA"/>
</dbReference>
<evidence type="ECO:0000313" key="4">
    <source>
        <dbReference type="Proteomes" id="UP000260835"/>
    </source>
</evidence>
<protein>
    <submittedName>
        <fullName evidence="2">Uncharacterized protein</fullName>
    </submittedName>
</protein>
<name>A0A379DWV5_9BACT</name>
<dbReference type="AlphaFoldDB" id="A0A379DWV5"/>
<dbReference type="RefSeq" id="WP_021669713.1">
    <property type="nucleotide sequence ID" value="NZ_CABOGP010000066.1"/>
</dbReference>
<reference evidence="1 4" key="2">
    <citation type="submission" date="2018-08" db="EMBL/GenBank/DDBJ databases">
        <title>A genome reference for cultivated species of the human gut microbiota.</title>
        <authorList>
            <person name="Zou Y."/>
            <person name="Xue W."/>
            <person name="Luo G."/>
        </authorList>
    </citation>
    <scope>NUCLEOTIDE SEQUENCE [LARGE SCALE GENOMIC DNA]</scope>
    <source>
        <strain evidence="1 4">TF09-12</strain>
    </source>
</reference>
<evidence type="ECO:0000313" key="3">
    <source>
        <dbReference type="Proteomes" id="UP000254072"/>
    </source>
</evidence>
<organism evidence="2 3">
    <name type="scientific">Prevotella disiens</name>
    <dbReference type="NCBI Taxonomy" id="28130"/>
    <lineage>
        <taxon>Bacteria</taxon>
        <taxon>Pseudomonadati</taxon>
        <taxon>Bacteroidota</taxon>
        <taxon>Bacteroidia</taxon>
        <taxon>Bacteroidales</taxon>
        <taxon>Prevotellaceae</taxon>
        <taxon>Prevotella</taxon>
    </lineage>
</organism>